<name>A0A1T4WXN9_9BACT</name>
<keyword evidence="3" id="KW-1185">Reference proteome</keyword>
<sequence>MHGSMTDAELERCVGCGSRENLGLGVYYYGKQLSVQERMEGSCCRTKQTTTAYEIVGRGSDPVCPRCVALRRLRHAAWIVPVLAMGGFALAFPQWIPPHGPLRLAFFGTMALLLFPAWIWGRRAVYPADLLRDEVAAARARKRMRGKAEYERENRGVIQGGLGTDREWSCSTPMRDYVFFTRAQYRRMGGADRPSKK</sequence>
<organism evidence="2 3">
    <name type="scientific">Paucidesulfovibrio gracilis DSM 16080</name>
    <dbReference type="NCBI Taxonomy" id="1121449"/>
    <lineage>
        <taxon>Bacteria</taxon>
        <taxon>Pseudomonadati</taxon>
        <taxon>Thermodesulfobacteriota</taxon>
        <taxon>Desulfovibrionia</taxon>
        <taxon>Desulfovibrionales</taxon>
        <taxon>Desulfovibrionaceae</taxon>
        <taxon>Paucidesulfovibrio</taxon>
    </lineage>
</organism>
<dbReference type="STRING" id="1121449.SAMN02745704_01487"/>
<evidence type="ECO:0000313" key="3">
    <source>
        <dbReference type="Proteomes" id="UP000190027"/>
    </source>
</evidence>
<keyword evidence="1" id="KW-1133">Transmembrane helix</keyword>
<evidence type="ECO:0000256" key="1">
    <source>
        <dbReference type="SAM" id="Phobius"/>
    </source>
</evidence>
<accession>A0A1T4WXN9</accession>
<dbReference type="AlphaFoldDB" id="A0A1T4WXN9"/>
<keyword evidence="1" id="KW-0812">Transmembrane</keyword>
<keyword evidence="1" id="KW-0472">Membrane</keyword>
<protein>
    <submittedName>
        <fullName evidence="2">Uncharacterized protein</fullName>
    </submittedName>
</protein>
<feature type="transmembrane region" description="Helical" evidence="1">
    <location>
        <begin position="102"/>
        <end position="121"/>
    </location>
</feature>
<gene>
    <name evidence="2" type="ORF">SAMN02745704_01487</name>
</gene>
<reference evidence="2 3" key="1">
    <citation type="submission" date="2017-02" db="EMBL/GenBank/DDBJ databases">
        <authorList>
            <person name="Peterson S.W."/>
        </authorList>
    </citation>
    <scope>NUCLEOTIDE SEQUENCE [LARGE SCALE GENOMIC DNA]</scope>
    <source>
        <strain evidence="2 3">DSM 16080</strain>
    </source>
</reference>
<feature type="transmembrane region" description="Helical" evidence="1">
    <location>
        <begin position="76"/>
        <end position="96"/>
    </location>
</feature>
<proteinExistence type="predicted"/>
<dbReference type="Proteomes" id="UP000190027">
    <property type="component" value="Unassembled WGS sequence"/>
</dbReference>
<evidence type="ECO:0000313" key="2">
    <source>
        <dbReference type="EMBL" id="SKA82009.1"/>
    </source>
</evidence>
<dbReference type="EMBL" id="FUYC01000005">
    <property type="protein sequence ID" value="SKA82009.1"/>
    <property type="molecule type" value="Genomic_DNA"/>
</dbReference>